<keyword evidence="2" id="KW-1185">Reference proteome</keyword>
<dbReference type="Proteomes" id="UP000657918">
    <property type="component" value="Unassembled WGS sequence"/>
</dbReference>
<evidence type="ECO:0000313" key="1">
    <source>
        <dbReference type="EMBL" id="KAF9670497.1"/>
    </source>
</evidence>
<reference evidence="1 2" key="1">
    <citation type="submission" date="2020-10" db="EMBL/GenBank/DDBJ databases">
        <title>Plant Genome Project.</title>
        <authorList>
            <person name="Zhang R.-G."/>
        </authorList>
    </citation>
    <scope>NUCLEOTIDE SEQUENCE [LARGE SCALE GENOMIC DNA]</scope>
    <source>
        <strain evidence="1">FAFU-HL-1</strain>
        <tissue evidence="1">Leaf</tissue>
    </source>
</reference>
<name>A0A835JIU5_9ROSI</name>
<evidence type="ECO:0000313" key="2">
    <source>
        <dbReference type="Proteomes" id="UP000657918"/>
    </source>
</evidence>
<proteinExistence type="predicted"/>
<accession>A0A835JIU5</accession>
<sequence>MHHNSRNPGSPLFPDARILDKYGTPSQIIPKLDGLYFHGYSYFDVQESSSQKRCISCCMNETIEHSKTFNTPPRNSMQTDIISLHYN</sequence>
<comment type="caution">
    <text evidence="1">The sequence shown here is derived from an EMBL/GenBank/DDBJ whole genome shotgun (WGS) entry which is preliminary data.</text>
</comment>
<dbReference type="AlphaFoldDB" id="A0A835JIU5"/>
<protein>
    <submittedName>
        <fullName evidence="1">Uncharacterized protein</fullName>
    </submittedName>
</protein>
<dbReference type="EMBL" id="JADGMS010000013">
    <property type="protein sequence ID" value="KAF9670497.1"/>
    <property type="molecule type" value="Genomic_DNA"/>
</dbReference>
<gene>
    <name evidence="1" type="ORF">SADUNF_Sadunf13G0075200</name>
</gene>
<organism evidence="1 2">
    <name type="scientific">Salix dunnii</name>
    <dbReference type="NCBI Taxonomy" id="1413687"/>
    <lineage>
        <taxon>Eukaryota</taxon>
        <taxon>Viridiplantae</taxon>
        <taxon>Streptophyta</taxon>
        <taxon>Embryophyta</taxon>
        <taxon>Tracheophyta</taxon>
        <taxon>Spermatophyta</taxon>
        <taxon>Magnoliopsida</taxon>
        <taxon>eudicotyledons</taxon>
        <taxon>Gunneridae</taxon>
        <taxon>Pentapetalae</taxon>
        <taxon>rosids</taxon>
        <taxon>fabids</taxon>
        <taxon>Malpighiales</taxon>
        <taxon>Salicaceae</taxon>
        <taxon>Saliceae</taxon>
        <taxon>Salix</taxon>
    </lineage>
</organism>